<protein>
    <recommendedName>
        <fullName evidence="1">NAD-dependent epimerase/dehydratase domain-containing protein</fullName>
    </recommendedName>
</protein>
<accession>A0A917FDF9</accession>
<dbReference type="Gene3D" id="3.40.50.720">
    <property type="entry name" value="NAD(P)-binding Rossmann-like Domain"/>
    <property type="match status" value="1"/>
</dbReference>
<sequence>MRLIVRHSPEGDGRHVVAVFGIGLVGGAVIRALRSHEIAPAQDLPLDWRDPARRAADLTQISQGIEALAPHLGPLKALDFVWAAGRAGFAARHEDVEPEIAAFRDVVSWTRDLADALPDTRHTFHMLSSAGGLFEGQRFIDAQSQPRPLRPYGEAKLVQEGIVDDLRTTMVAHVYRPSSVYGFSGPGGRAGLLNTLVDNAKKHAPSRIFGGLDTIRDYVLSSDIGTFIGRRIAQPDDVSRTHLLASGKPASMTQMLRIASKVVGHPLYLKFDVQPSNAGHITYRASALPQDWRPTDLETGIRQVARQLSLSFEAGARRR</sequence>
<name>A0A917FDF9_9HYPH</name>
<dbReference type="Proteomes" id="UP000606044">
    <property type="component" value="Unassembled WGS sequence"/>
</dbReference>
<proteinExistence type="predicted"/>
<keyword evidence="3" id="KW-1185">Reference proteome</keyword>
<dbReference type="RefSeq" id="WP_188581074.1">
    <property type="nucleotide sequence ID" value="NZ_BMCT01000005.1"/>
</dbReference>
<evidence type="ECO:0000313" key="2">
    <source>
        <dbReference type="EMBL" id="GGF72972.1"/>
    </source>
</evidence>
<dbReference type="Pfam" id="PF01370">
    <property type="entry name" value="Epimerase"/>
    <property type="match status" value="1"/>
</dbReference>
<gene>
    <name evidence="2" type="ORF">GCM10007301_35960</name>
</gene>
<evidence type="ECO:0000313" key="3">
    <source>
        <dbReference type="Proteomes" id="UP000606044"/>
    </source>
</evidence>
<dbReference type="SUPFAM" id="SSF51735">
    <property type="entry name" value="NAD(P)-binding Rossmann-fold domains"/>
    <property type="match status" value="1"/>
</dbReference>
<reference evidence="2" key="1">
    <citation type="journal article" date="2014" name="Int. J. Syst. Evol. Microbiol.">
        <title>Complete genome sequence of Corynebacterium casei LMG S-19264T (=DSM 44701T), isolated from a smear-ripened cheese.</title>
        <authorList>
            <consortium name="US DOE Joint Genome Institute (JGI-PGF)"/>
            <person name="Walter F."/>
            <person name="Albersmeier A."/>
            <person name="Kalinowski J."/>
            <person name="Ruckert C."/>
        </authorList>
    </citation>
    <scope>NUCLEOTIDE SEQUENCE</scope>
    <source>
        <strain evidence="2">CCM 7897</strain>
    </source>
</reference>
<dbReference type="InterPro" id="IPR001509">
    <property type="entry name" value="Epimerase_deHydtase"/>
</dbReference>
<dbReference type="AlphaFoldDB" id="A0A917FDF9"/>
<comment type="caution">
    <text evidence="2">The sequence shown here is derived from an EMBL/GenBank/DDBJ whole genome shotgun (WGS) entry which is preliminary data.</text>
</comment>
<evidence type="ECO:0000259" key="1">
    <source>
        <dbReference type="Pfam" id="PF01370"/>
    </source>
</evidence>
<dbReference type="InterPro" id="IPR036291">
    <property type="entry name" value="NAD(P)-bd_dom_sf"/>
</dbReference>
<reference evidence="2" key="2">
    <citation type="submission" date="2020-09" db="EMBL/GenBank/DDBJ databases">
        <authorList>
            <person name="Sun Q."/>
            <person name="Sedlacek I."/>
        </authorList>
    </citation>
    <scope>NUCLEOTIDE SEQUENCE</scope>
    <source>
        <strain evidence="2">CCM 7897</strain>
    </source>
</reference>
<feature type="domain" description="NAD-dependent epimerase/dehydratase" evidence="1">
    <location>
        <begin position="21"/>
        <end position="237"/>
    </location>
</feature>
<organism evidence="2 3">
    <name type="scientific">Azorhizobium oxalatiphilum</name>
    <dbReference type="NCBI Taxonomy" id="980631"/>
    <lineage>
        <taxon>Bacteria</taxon>
        <taxon>Pseudomonadati</taxon>
        <taxon>Pseudomonadota</taxon>
        <taxon>Alphaproteobacteria</taxon>
        <taxon>Hyphomicrobiales</taxon>
        <taxon>Xanthobacteraceae</taxon>
        <taxon>Azorhizobium</taxon>
    </lineage>
</organism>
<dbReference type="EMBL" id="BMCT01000005">
    <property type="protein sequence ID" value="GGF72972.1"/>
    <property type="molecule type" value="Genomic_DNA"/>
</dbReference>